<dbReference type="Gene3D" id="1.10.472.10">
    <property type="entry name" value="Cyclin-like"/>
    <property type="match status" value="1"/>
</dbReference>
<dbReference type="Pfam" id="PF16899">
    <property type="entry name" value="Cyclin_C_2"/>
    <property type="match status" value="1"/>
</dbReference>
<feature type="region of interest" description="Disordered" evidence="2">
    <location>
        <begin position="46"/>
        <end position="71"/>
    </location>
</feature>
<sequence length="304" mass="35534">MKELYTETSQYRNWNYTKEKLQETRKINHKLAVKRVKKKIMEESILQKQMSESSSPAYSEQGERVNSPRVNSPNLNPSEIEYLTVEDELALFTCLFLAAKSEHSFVSIDEFVKVSKVLKTRIFELELVVSGSLRYEYTVHHPFISAFGYYLDMQNVIKDTNKIKSIYEKSIGFIKASILTDAMFIYQPSQIALAALRMAAKQDKFDLSNYLRYKFKSDSPKKVESLYKILDDIDGTIKNQEQTTFEQAKLIDKRLLRCKNPEKNPNSAISRKRRLDKEASVEAERRKKKKHEDEYQKETSSVFN</sequence>
<dbReference type="CDD" id="cd20525">
    <property type="entry name" value="CYCLIN_CCNH_rpt2"/>
    <property type="match status" value="1"/>
</dbReference>
<keyword evidence="1" id="KW-0195">Cyclin</keyword>
<reference evidence="4" key="1">
    <citation type="submission" date="2021-06" db="EMBL/GenBank/DDBJ databases">
        <authorList>
            <person name="Kallberg Y."/>
            <person name="Tangrot J."/>
            <person name="Rosling A."/>
        </authorList>
    </citation>
    <scope>NUCLEOTIDE SEQUENCE</scope>
    <source>
        <strain evidence="4">AZ414A</strain>
    </source>
</reference>
<name>A0A9N8WBW1_9GLOM</name>
<evidence type="ECO:0000313" key="4">
    <source>
        <dbReference type="EMBL" id="CAG8480554.1"/>
    </source>
</evidence>
<proteinExistence type="predicted"/>
<evidence type="ECO:0000313" key="5">
    <source>
        <dbReference type="Proteomes" id="UP000789706"/>
    </source>
</evidence>
<organism evidence="4 5">
    <name type="scientific">Diversispora eburnea</name>
    <dbReference type="NCBI Taxonomy" id="1213867"/>
    <lineage>
        <taxon>Eukaryota</taxon>
        <taxon>Fungi</taxon>
        <taxon>Fungi incertae sedis</taxon>
        <taxon>Mucoromycota</taxon>
        <taxon>Glomeromycotina</taxon>
        <taxon>Glomeromycetes</taxon>
        <taxon>Diversisporales</taxon>
        <taxon>Diversisporaceae</taxon>
        <taxon>Diversispora</taxon>
    </lineage>
</organism>
<dbReference type="AlphaFoldDB" id="A0A9N8WBW1"/>
<evidence type="ECO:0000259" key="3">
    <source>
        <dbReference type="Pfam" id="PF16899"/>
    </source>
</evidence>
<evidence type="ECO:0000256" key="1">
    <source>
        <dbReference type="ARBA" id="ARBA00023127"/>
    </source>
</evidence>
<dbReference type="Proteomes" id="UP000789706">
    <property type="component" value="Unassembled WGS sequence"/>
</dbReference>
<dbReference type="PANTHER" id="PTHR10026">
    <property type="entry name" value="CYCLIN"/>
    <property type="match status" value="1"/>
</dbReference>
<dbReference type="SUPFAM" id="SSF47954">
    <property type="entry name" value="Cyclin-like"/>
    <property type="match status" value="2"/>
</dbReference>
<dbReference type="InterPro" id="IPR043198">
    <property type="entry name" value="Cyclin/Ssn8"/>
</dbReference>
<evidence type="ECO:0000256" key="2">
    <source>
        <dbReference type="SAM" id="MobiDB-lite"/>
    </source>
</evidence>
<dbReference type="GO" id="GO:0006357">
    <property type="term" value="P:regulation of transcription by RNA polymerase II"/>
    <property type="evidence" value="ECO:0007669"/>
    <property type="project" value="InterPro"/>
</dbReference>
<dbReference type="OrthoDB" id="340962at2759"/>
<protein>
    <submittedName>
        <fullName evidence="4">10616_t:CDS:1</fullName>
    </submittedName>
</protein>
<dbReference type="InterPro" id="IPR036915">
    <property type="entry name" value="Cyclin-like_sf"/>
</dbReference>
<feature type="compositionally biased region" description="Basic and acidic residues" evidence="2">
    <location>
        <begin position="275"/>
        <end position="297"/>
    </location>
</feature>
<dbReference type="EMBL" id="CAJVPK010000237">
    <property type="protein sequence ID" value="CAG8480554.1"/>
    <property type="molecule type" value="Genomic_DNA"/>
</dbReference>
<feature type="domain" description="Cyclin C-terminal" evidence="3">
    <location>
        <begin position="141"/>
        <end position="233"/>
    </location>
</feature>
<comment type="caution">
    <text evidence="4">The sequence shown here is derived from an EMBL/GenBank/DDBJ whole genome shotgun (WGS) entry which is preliminary data.</text>
</comment>
<dbReference type="InterPro" id="IPR031658">
    <property type="entry name" value="Cyclin_C_2"/>
</dbReference>
<accession>A0A9N8WBW1</accession>
<feature type="region of interest" description="Disordered" evidence="2">
    <location>
        <begin position="260"/>
        <end position="304"/>
    </location>
</feature>
<feature type="compositionally biased region" description="Polar residues" evidence="2">
    <location>
        <begin position="46"/>
        <end position="58"/>
    </location>
</feature>
<dbReference type="GO" id="GO:0016538">
    <property type="term" value="F:cyclin-dependent protein serine/threonine kinase regulator activity"/>
    <property type="evidence" value="ECO:0007669"/>
    <property type="project" value="InterPro"/>
</dbReference>
<keyword evidence="5" id="KW-1185">Reference proteome</keyword>
<gene>
    <name evidence="4" type="ORF">DEBURN_LOCUS3634</name>
</gene>